<dbReference type="Gene3D" id="2.60.40.1120">
    <property type="entry name" value="Carboxypeptidase-like, regulatory domain"/>
    <property type="match status" value="1"/>
</dbReference>
<dbReference type="Proteomes" id="UP000318864">
    <property type="component" value="Unassembled WGS sequence"/>
</dbReference>
<evidence type="ECO:0000256" key="2">
    <source>
        <dbReference type="SAM" id="Phobius"/>
    </source>
</evidence>
<reference evidence="4 5" key="1">
    <citation type="submission" date="2018-10" db="EMBL/GenBank/DDBJ databases">
        <title>Natronolimnobius sp. XQ-INN 246 isolated from Inner Mongolia Autonomous Region of China.</title>
        <authorList>
            <person name="Xue Q."/>
        </authorList>
    </citation>
    <scope>NUCLEOTIDE SEQUENCE [LARGE SCALE GENOMIC DNA]</scope>
    <source>
        <strain evidence="4 5">XQ-INN 246</strain>
    </source>
</reference>
<evidence type="ECO:0000313" key="5">
    <source>
        <dbReference type="Proteomes" id="UP000318864"/>
    </source>
</evidence>
<name>A0A4S3TIN5_9EURY</name>
<dbReference type="Gene3D" id="2.60.40.10">
    <property type="entry name" value="Immunoglobulins"/>
    <property type="match status" value="3"/>
</dbReference>
<dbReference type="EMBL" id="RBZW01000062">
    <property type="protein sequence ID" value="THE63400.1"/>
    <property type="molecule type" value="Genomic_DNA"/>
</dbReference>
<organism evidence="4 5">
    <name type="scientific">Salinadaptatus halalkaliphilus</name>
    <dbReference type="NCBI Taxonomy" id="2419781"/>
    <lineage>
        <taxon>Archaea</taxon>
        <taxon>Methanobacteriati</taxon>
        <taxon>Methanobacteriota</taxon>
        <taxon>Stenosarchaea group</taxon>
        <taxon>Halobacteria</taxon>
        <taxon>Halobacteriales</taxon>
        <taxon>Natrialbaceae</taxon>
        <taxon>Salinadaptatus</taxon>
    </lineage>
</organism>
<dbReference type="Pfam" id="PF13620">
    <property type="entry name" value="CarboxypepD_reg"/>
    <property type="match status" value="1"/>
</dbReference>
<feature type="domain" description="CARDB" evidence="3">
    <location>
        <begin position="204"/>
        <end position="288"/>
    </location>
</feature>
<dbReference type="InterPro" id="IPR008969">
    <property type="entry name" value="CarboxyPept-like_regulatory"/>
</dbReference>
<dbReference type="InterPro" id="IPR011635">
    <property type="entry name" value="CARDB"/>
</dbReference>
<dbReference type="InterPro" id="IPR013783">
    <property type="entry name" value="Ig-like_fold"/>
</dbReference>
<feature type="compositionally biased region" description="Gly residues" evidence="1">
    <location>
        <begin position="746"/>
        <end position="757"/>
    </location>
</feature>
<feature type="domain" description="CARDB" evidence="3">
    <location>
        <begin position="115"/>
        <end position="189"/>
    </location>
</feature>
<evidence type="ECO:0000256" key="1">
    <source>
        <dbReference type="SAM" id="MobiDB-lite"/>
    </source>
</evidence>
<feature type="region of interest" description="Disordered" evidence="1">
    <location>
        <begin position="731"/>
        <end position="759"/>
    </location>
</feature>
<evidence type="ECO:0000313" key="4">
    <source>
        <dbReference type="EMBL" id="THE63400.1"/>
    </source>
</evidence>
<accession>A0A4S3TIN5</accession>
<keyword evidence="2" id="KW-0472">Membrane</keyword>
<feature type="region of interest" description="Disordered" evidence="1">
    <location>
        <begin position="936"/>
        <end position="960"/>
    </location>
</feature>
<keyword evidence="2" id="KW-1133">Transmembrane helix</keyword>
<feature type="compositionally biased region" description="Acidic residues" evidence="1">
    <location>
        <begin position="936"/>
        <end position="955"/>
    </location>
</feature>
<dbReference type="AlphaFoldDB" id="A0A4S3TIN5"/>
<gene>
    <name evidence="4" type="ORF">D8Y22_18295</name>
</gene>
<proteinExistence type="predicted"/>
<keyword evidence="5" id="KW-1185">Reference proteome</keyword>
<keyword evidence="2" id="KW-0812">Transmembrane</keyword>
<dbReference type="SUPFAM" id="SSF49464">
    <property type="entry name" value="Carboxypeptidase regulatory domain-like"/>
    <property type="match status" value="1"/>
</dbReference>
<feature type="transmembrane region" description="Helical" evidence="2">
    <location>
        <begin position="958"/>
        <end position="977"/>
    </location>
</feature>
<comment type="caution">
    <text evidence="4">The sequence shown here is derived from an EMBL/GenBank/DDBJ whole genome shotgun (WGS) entry which is preliminary data.</text>
</comment>
<feature type="compositionally biased region" description="Acidic residues" evidence="1">
    <location>
        <begin position="736"/>
        <end position="745"/>
    </location>
</feature>
<dbReference type="Pfam" id="PF07705">
    <property type="entry name" value="CARDB"/>
    <property type="match status" value="2"/>
</dbReference>
<evidence type="ECO:0000259" key="3">
    <source>
        <dbReference type="Pfam" id="PF07705"/>
    </source>
</evidence>
<sequence length="983" mass="102388">MDLPSPGSTSSSVHICKSYLDHYTLEVTTEATNWAADGEQTVELLDFDDDQQDTENVALESGDTTEETLEWATEISDAGTEEVTVASENNTHSEDVTVEQAPDDPFFDVTIDDIDAVVDAGETITIDYTVENTGDESATQDIVVEVDGETEATDDVSLDGGADTSETVTYDTDDGDVPEIDLTVATDDDTATETVAVEDDLDPADFTVTIDDVDDSVDAGETVTVDYTVENTGEAPDSQDIVVEVDGETEATDDISLDGGDDTSETVTYDTDDGDVPEIDLTVATDDDTATETVAVAGPTLAVDGLAEAFPDGQQGDDYGTATLTVTESNDITAANLSVELTVEGEEADEPIVANATALEDLRNESTTAEVDIGVIESADTYEATATVDADDVDPVTETHIFTVDPVETSTLTELTIAGQGNSAAIDEGDTADIAVDVENVGPVTDDITVDLTIANGESTTDSRMVSLDPGATESITFEDAIDGLVPGSYAVTVDTANDTLTGDLAVEVERTIDDEDDRELDAPGDYNLEDDLEFDGAENPGLSIEGSDVRVDGGGNTVSAADTPAISVTDEASATISNLSISTTDNTSAVDVGANATVTVDELTLAADPAAETAGVMTVDEETDADGTTLSFEATAVSIAANASPPAAPDDHEQLNRSFEAEPTDDADGVDAELADLEVSYAEADLDGVDEDTVDLWKHDGDAWTDVENATVDTDENVVTANITDFSTFGVFGEASDDDDDDDGGGSGGGTGGGQASAGTATFELVETELSDTTLEVDDSLERITAEVENTGDASGETELEFIVDDAVLASQNVDLEDGENETVELTDIALEEFDPGEYEYAIRLDDDEARGTLTIEETLSELTVTVTDADGTPIPHATIDIGDETATSDDSGTAVFDLAEGAYTLETAADGYHEEQTALTVDGDESVSIALESVETDPSDDDTGDSSDTDEDATPGLGAGTAITALVALIIVFIITRRQDK</sequence>
<protein>
    <recommendedName>
        <fullName evidence="3">CARDB domain-containing protein</fullName>
    </recommendedName>
</protein>